<dbReference type="Pfam" id="PF00392">
    <property type="entry name" value="GntR"/>
    <property type="match status" value="1"/>
</dbReference>
<dbReference type="InterPro" id="IPR004839">
    <property type="entry name" value="Aminotransferase_I/II_large"/>
</dbReference>
<sequence length="556" mass="62852">MDFHIPYPTYQARYTSKYAALYHALHDNILANKLVRDTKLPSSRELAALYGLSRGTVNQVYDMLIAEGYLQADVGRGTYVVYNGVQEKRVPFEGKAIRLSDWGTRVCEADRDGRGLGRGQGQGQGQGQEWGPGQEEERERGKEQEREEKLRQGLGREEELGQEQEQEEEQERGKEQEQEQEEEQEQEQEQGRKIAFVMGRPQLDEFPRELWNRGMYEQVRRMTESPQAEAHVAEGHYALREAIAQHLRRIRGIEAPPERIVIVNGSMQAIALLTQMLVNEGDPVILERPGYQGASRAVLAAGGVPIHAEVDGQGLAPQPWNARLLFVTPSRQFPTGAVLGLERRQQLLRWAAEQGAVIVEDDYDSEFRHRGRPIEPLKVLDQEGRVVYIGTFSKTMLQDLRIGYVVLPEALHDAFVAAKRLYEPHPSGLLEQRSLAAFMASGGYERHLRRMRRVYASKFLLLQALLQEQLSTLFEWVESDAGLHLFGWWRGDPRTYAAYAAECRKAGVTWSDASSYGIPAGRAGACFGFAHLSEQEIRQGVAALRQISENVIKSTI</sequence>
<feature type="domain" description="HTH gntR-type" evidence="9">
    <location>
        <begin position="15"/>
        <end position="83"/>
    </location>
</feature>
<feature type="compositionally biased region" description="Acidic residues" evidence="8">
    <location>
        <begin position="160"/>
        <end position="170"/>
    </location>
</feature>
<feature type="compositionally biased region" description="Acidic residues" evidence="8">
    <location>
        <begin position="178"/>
        <end position="188"/>
    </location>
</feature>
<dbReference type="Gene3D" id="1.10.10.10">
    <property type="entry name" value="Winged helix-like DNA-binding domain superfamily/Winged helix DNA-binding domain"/>
    <property type="match status" value="1"/>
</dbReference>
<evidence type="ECO:0000256" key="5">
    <source>
        <dbReference type="ARBA" id="ARBA00023015"/>
    </source>
</evidence>
<dbReference type="RefSeq" id="WP_161410335.1">
    <property type="nucleotide sequence ID" value="NZ_WTUZ01000037.1"/>
</dbReference>
<evidence type="ECO:0000256" key="4">
    <source>
        <dbReference type="ARBA" id="ARBA00022898"/>
    </source>
</evidence>
<protein>
    <submittedName>
        <fullName evidence="10">Aminotransferase class I/II-fold pyridoxal phosphate-dependent enzyme</fullName>
    </submittedName>
</protein>
<evidence type="ECO:0000256" key="6">
    <source>
        <dbReference type="ARBA" id="ARBA00023125"/>
    </source>
</evidence>
<dbReference type="Gene3D" id="3.40.640.10">
    <property type="entry name" value="Type I PLP-dependent aspartate aminotransferase-like (Major domain)"/>
    <property type="match status" value="1"/>
</dbReference>
<dbReference type="InterPro" id="IPR015424">
    <property type="entry name" value="PyrdxlP-dep_Trfase"/>
</dbReference>
<dbReference type="Pfam" id="PF00155">
    <property type="entry name" value="Aminotran_1_2"/>
    <property type="match status" value="1"/>
</dbReference>
<dbReference type="GO" id="GO:0003700">
    <property type="term" value="F:DNA-binding transcription factor activity"/>
    <property type="evidence" value="ECO:0007669"/>
    <property type="project" value="InterPro"/>
</dbReference>
<name>A0A6L8V9Y9_9BACL</name>
<organism evidence="10 11">
    <name type="scientific">Paenibacillus silvestris</name>
    <dbReference type="NCBI Taxonomy" id="2606219"/>
    <lineage>
        <taxon>Bacteria</taxon>
        <taxon>Bacillati</taxon>
        <taxon>Bacillota</taxon>
        <taxon>Bacilli</taxon>
        <taxon>Bacillales</taxon>
        <taxon>Paenibacillaceae</taxon>
        <taxon>Paenibacillus</taxon>
    </lineage>
</organism>
<comment type="caution">
    <text evidence="10">The sequence shown here is derived from an EMBL/GenBank/DDBJ whole genome shotgun (WGS) entry which is preliminary data.</text>
</comment>
<keyword evidence="11" id="KW-1185">Reference proteome</keyword>
<dbReference type="EMBL" id="WTUZ01000037">
    <property type="protein sequence ID" value="MZQ86030.1"/>
    <property type="molecule type" value="Genomic_DNA"/>
</dbReference>
<feature type="compositionally biased region" description="Basic and acidic residues" evidence="8">
    <location>
        <begin position="135"/>
        <end position="159"/>
    </location>
</feature>
<dbReference type="GO" id="GO:0003677">
    <property type="term" value="F:DNA binding"/>
    <property type="evidence" value="ECO:0007669"/>
    <property type="project" value="UniProtKB-KW"/>
</dbReference>
<evidence type="ECO:0000313" key="10">
    <source>
        <dbReference type="EMBL" id="MZQ86030.1"/>
    </source>
</evidence>
<accession>A0A6L8V9Y9</accession>
<keyword evidence="10" id="KW-0808">Transferase</keyword>
<evidence type="ECO:0000259" key="9">
    <source>
        <dbReference type="PROSITE" id="PS50949"/>
    </source>
</evidence>
<comment type="similarity">
    <text evidence="2">In the C-terminal section; belongs to the class-I pyridoxal-phosphate-dependent aminotransferase family.</text>
</comment>
<feature type="compositionally biased region" description="Gly residues" evidence="8">
    <location>
        <begin position="116"/>
        <end position="130"/>
    </location>
</feature>
<evidence type="ECO:0000256" key="7">
    <source>
        <dbReference type="ARBA" id="ARBA00023163"/>
    </source>
</evidence>
<dbReference type="PANTHER" id="PTHR46577">
    <property type="entry name" value="HTH-TYPE TRANSCRIPTIONAL REGULATORY PROTEIN GABR"/>
    <property type="match status" value="1"/>
</dbReference>
<dbReference type="PRINTS" id="PR00035">
    <property type="entry name" value="HTHGNTR"/>
</dbReference>
<keyword evidence="5" id="KW-0805">Transcription regulation</keyword>
<evidence type="ECO:0000256" key="1">
    <source>
        <dbReference type="ARBA" id="ARBA00001933"/>
    </source>
</evidence>
<keyword evidence="4" id="KW-0663">Pyridoxal phosphate</keyword>
<dbReference type="InterPro" id="IPR000524">
    <property type="entry name" value="Tscrpt_reg_HTH_GntR"/>
</dbReference>
<evidence type="ECO:0000313" key="11">
    <source>
        <dbReference type="Proteomes" id="UP000481087"/>
    </source>
</evidence>
<evidence type="ECO:0000256" key="8">
    <source>
        <dbReference type="SAM" id="MobiDB-lite"/>
    </source>
</evidence>
<dbReference type="PANTHER" id="PTHR46577:SF1">
    <property type="entry name" value="HTH-TYPE TRANSCRIPTIONAL REGULATORY PROTEIN GABR"/>
    <property type="match status" value="1"/>
</dbReference>
<evidence type="ECO:0000256" key="3">
    <source>
        <dbReference type="ARBA" id="ARBA00022576"/>
    </source>
</evidence>
<dbReference type="SMART" id="SM00345">
    <property type="entry name" value="HTH_GNTR"/>
    <property type="match status" value="1"/>
</dbReference>
<dbReference type="InterPro" id="IPR051446">
    <property type="entry name" value="HTH_trans_reg/aminotransferase"/>
</dbReference>
<evidence type="ECO:0000256" key="2">
    <source>
        <dbReference type="ARBA" id="ARBA00005384"/>
    </source>
</evidence>
<dbReference type="InterPro" id="IPR036388">
    <property type="entry name" value="WH-like_DNA-bd_sf"/>
</dbReference>
<dbReference type="Proteomes" id="UP000481087">
    <property type="component" value="Unassembled WGS sequence"/>
</dbReference>
<proteinExistence type="inferred from homology"/>
<keyword evidence="7" id="KW-0804">Transcription</keyword>
<dbReference type="InterPro" id="IPR036390">
    <property type="entry name" value="WH_DNA-bd_sf"/>
</dbReference>
<dbReference type="AlphaFoldDB" id="A0A6L8V9Y9"/>
<dbReference type="SUPFAM" id="SSF53383">
    <property type="entry name" value="PLP-dependent transferases"/>
    <property type="match status" value="1"/>
</dbReference>
<dbReference type="InterPro" id="IPR015421">
    <property type="entry name" value="PyrdxlP-dep_Trfase_major"/>
</dbReference>
<dbReference type="SUPFAM" id="SSF46785">
    <property type="entry name" value="Winged helix' DNA-binding domain"/>
    <property type="match status" value="1"/>
</dbReference>
<feature type="region of interest" description="Disordered" evidence="8">
    <location>
        <begin position="110"/>
        <end position="190"/>
    </location>
</feature>
<keyword evidence="3 10" id="KW-0032">Aminotransferase</keyword>
<dbReference type="GO" id="GO:0030170">
    <property type="term" value="F:pyridoxal phosphate binding"/>
    <property type="evidence" value="ECO:0007669"/>
    <property type="project" value="InterPro"/>
</dbReference>
<keyword evidence="6" id="KW-0238">DNA-binding</keyword>
<comment type="cofactor">
    <cofactor evidence="1">
        <name>pyridoxal 5'-phosphate</name>
        <dbReference type="ChEBI" id="CHEBI:597326"/>
    </cofactor>
</comment>
<dbReference type="GO" id="GO:0008483">
    <property type="term" value="F:transaminase activity"/>
    <property type="evidence" value="ECO:0007669"/>
    <property type="project" value="UniProtKB-KW"/>
</dbReference>
<dbReference type="PROSITE" id="PS50949">
    <property type="entry name" value="HTH_GNTR"/>
    <property type="match status" value="1"/>
</dbReference>
<gene>
    <name evidence="10" type="ORF">GQF01_28405</name>
</gene>
<dbReference type="CDD" id="cd00609">
    <property type="entry name" value="AAT_like"/>
    <property type="match status" value="1"/>
</dbReference>
<dbReference type="CDD" id="cd07377">
    <property type="entry name" value="WHTH_GntR"/>
    <property type="match status" value="1"/>
</dbReference>
<reference evidence="10 11" key="1">
    <citation type="submission" date="2019-12" db="EMBL/GenBank/DDBJ databases">
        <title>Paenibacillus sp. nov. sp. isolated from soil.</title>
        <authorList>
            <person name="Kim J."/>
            <person name="Jeong S.E."/>
            <person name="Jung H.S."/>
            <person name="Jeon C.O."/>
        </authorList>
    </citation>
    <scope>NUCLEOTIDE SEQUENCE [LARGE SCALE GENOMIC DNA]</scope>
    <source>
        <strain evidence="10 11">5J-6</strain>
    </source>
</reference>